<proteinExistence type="inferred from homology"/>
<evidence type="ECO:0000256" key="1">
    <source>
        <dbReference type="ARBA" id="ARBA00004418"/>
    </source>
</evidence>
<comment type="subcellular location">
    <subcellularLocation>
        <location evidence="1">Periplasm</location>
    </subcellularLocation>
</comment>
<evidence type="ECO:0000256" key="7">
    <source>
        <dbReference type="ARBA" id="ARBA00034473"/>
    </source>
</evidence>
<dbReference type="GO" id="GO:0042597">
    <property type="term" value="C:periplasmic space"/>
    <property type="evidence" value="ECO:0007669"/>
    <property type="project" value="UniProtKB-SubCell"/>
</dbReference>
<name>A0A3N1L588_9PROT</name>
<reference evidence="9 10" key="1">
    <citation type="submission" date="2018-11" db="EMBL/GenBank/DDBJ databases">
        <title>Genomic Encyclopedia of Type Strains, Phase IV (KMG-IV): sequencing the most valuable type-strain genomes for metagenomic binning, comparative biology and taxonomic classification.</title>
        <authorList>
            <person name="Goeker M."/>
        </authorList>
    </citation>
    <scope>NUCLEOTIDE SEQUENCE [LARGE SCALE GENOMIC DNA]</scope>
    <source>
        <strain evidence="9 10">DSM 5900</strain>
    </source>
</reference>
<feature type="chain" id="PRO_5018216923" description="sn-glycerol-3-phosphate-binding periplasmic protein UgpB" evidence="8">
    <location>
        <begin position="23"/>
        <end position="441"/>
    </location>
</feature>
<dbReference type="EMBL" id="RJKX01000015">
    <property type="protein sequence ID" value="ROP84555.1"/>
    <property type="molecule type" value="Genomic_DNA"/>
</dbReference>
<dbReference type="AlphaFoldDB" id="A0A3N1L588"/>
<sequence>MKNRLLALACAGVLALATPAKAATEIQWWHGLAGALGDWIDDLAKGFNTSQAEYRVVPTFKGGYAESITAAIAGFRTKTQPHILLVPTYATAQFMAAKGATVPVHELVSRIGAKFDESIYLKGVVGYYADPQGRMLSLPFNSSTPVMYYNKDAFVAAGLDPENPPRTWPEFEAASRKLAAVGGSRCAFTLSWQEWIFLENLSAWHNWPVATKANGYGGLDTELKLSEPLHLHHLAWSKRMLDQGLFKYAGRGNNAQALFTSGQCAVMFNSSAGYAGVKKEAAFRFGIGMLPYWPEFARGPNGGPQNTIIGGASLWALAGHDPAAYKGIAAFFTYLSNAEVQAASHQRTGYLPITSAAYELTKAQGFYEKNPGTDTSIRQLDLHPPTENSRGIRLGNYLQIQNVWNEEMEALWGGSKTVEQAAAAIVQRGNVLLRQFQSDQR</sequence>
<dbReference type="CDD" id="cd14748">
    <property type="entry name" value="PBP2_UgpB"/>
    <property type="match status" value="1"/>
</dbReference>
<dbReference type="NCBIfam" id="NF008211">
    <property type="entry name" value="PRK10974.1"/>
    <property type="match status" value="1"/>
</dbReference>
<dbReference type="PANTHER" id="PTHR43649">
    <property type="entry name" value="ARABINOSE-BINDING PROTEIN-RELATED"/>
    <property type="match status" value="1"/>
</dbReference>
<dbReference type="InterPro" id="IPR050490">
    <property type="entry name" value="Bact_solute-bd_prot1"/>
</dbReference>
<evidence type="ECO:0000256" key="8">
    <source>
        <dbReference type="SAM" id="SignalP"/>
    </source>
</evidence>
<dbReference type="Pfam" id="PF13416">
    <property type="entry name" value="SBP_bac_8"/>
    <property type="match status" value="1"/>
</dbReference>
<evidence type="ECO:0000256" key="6">
    <source>
        <dbReference type="ARBA" id="ARBA00022729"/>
    </source>
</evidence>
<comment type="caution">
    <text evidence="9">The sequence shown here is derived from an EMBL/GenBank/DDBJ whole genome shotgun (WGS) entry which is preliminary data.</text>
</comment>
<evidence type="ECO:0000256" key="3">
    <source>
        <dbReference type="ARBA" id="ARBA00011557"/>
    </source>
</evidence>
<keyword evidence="10" id="KW-1185">Reference proteome</keyword>
<organism evidence="9 10">
    <name type="scientific">Stella humosa</name>
    <dbReference type="NCBI Taxonomy" id="94"/>
    <lineage>
        <taxon>Bacteria</taxon>
        <taxon>Pseudomonadati</taxon>
        <taxon>Pseudomonadota</taxon>
        <taxon>Alphaproteobacteria</taxon>
        <taxon>Rhodospirillales</taxon>
        <taxon>Stellaceae</taxon>
        <taxon>Stella</taxon>
    </lineage>
</organism>
<accession>A0A3N1L588</accession>
<comment type="subunit">
    <text evidence="3">The complex is composed of two ATP-binding proteins (UgpC), two transmembrane proteins (UgpA and UgpE) and a solute-binding protein (UgpB).</text>
</comment>
<keyword evidence="6 8" id="KW-0732">Signal</keyword>
<protein>
    <recommendedName>
        <fullName evidence="4">sn-glycerol-3-phosphate-binding periplasmic protein UgpB</fullName>
    </recommendedName>
</protein>
<feature type="signal peptide" evidence="8">
    <location>
        <begin position="1"/>
        <end position="22"/>
    </location>
</feature>
<comment type="function">
    <text evidence="7">Part of the ABC transporter complex UgpBAEC involved in sn-glycerol-3-phosphate (G3P) import. Binds G3P.</text>
</comment>
<evidence type="ECO:0000256" key="2">
    <source>
        <dbReference type="ARBA" id="ARBA00008520"/>
    </source>
</evidence>
<dbReference type="Gene3D" id="3.40.190.10">
    <property type="entry name" value="Periplasmic binding protein-like II"/>
    <property type="match status" value="2"/>
</dbReference>
<gene>
    <name evidence="9" type="ORF">EDC65_3909</name>
</gene>
<dbReference type="Proteomes" id="UP000278222">
    <property type="component" value="Unassembled WGS sequence"/>
</dbReference>
<dbReference type="SUPFAM" id="SSF53850">
    <property type="entry name" value="Periplasmic binding protein-like II"/>
    <property type="match status" value="1"/>
</dbReference>
<comment type="similarity">
    <text evidence="2">Belongs to the bacterial solute-binding protein 1 family.</text>
</comment>
<dbReference type="PANTHER" id="PTHR43649:SF31">
    <property type="entry name" value="SN-GLYCEROL-3-PHOSPHATE-BINDING PERIPLASMIC PROTEIN UGPB"/>
    <property type="match status" value="1"/>
</dbReference>
<dbReference type="OrthoDB" id="9762335at2"/>
<evidence type="ECO:0000256" key="4">
    <source>
        <dbReference type="ARBA" id="ARBA00017470"/>
    </source>
</evidence>
<evidence type="ECO:0000313" key="9">
    <source>
        <dbReference type="EMBL" id="ROP84555.1"/>
    </source>
</evidence>
<dbReference type="RefSeq" id="WP_123692569.1">
    <property type="nucleotide sequence ID" value="NZ_AP019700.1"/>
</dbReference>
<evidence type="ECO:0000256" key="5">
    <source>
        <dbReference type="ARBA" id="ARBA00022448"/>
    </source>
</evidence>
<dbReference type="InterPro" id="IPR006059">
    <property type="entry name" value="SBP"/>
</dbReference>
<evidence type="ECO:0000313" key="10">
    <source>
        <dbReference type="Proteomes" id="UP000278222"/>
    </source>
</evidence>
<keyword evidence="5" id="KW-0813">Transport</keyword>